<name>A0A3E5EDS6_9FIRM</name>
<feature type="binding site" evidence="3">
    <location>
        <position position="140"/>
    </location>
    <ligand>
        <name>Zn(2+)</name>
        <dbReference type="ChEBI" id="CHEBI:29105"/>
        <label>2</label>
    </ligand>
</feature>
<keyword evidence="3" id="KW-0479">Metal-binding</keyword>
<dbReference type="PIRSF" id="PIRSF001359">
    <property type="entry name" value="F_bP_aldolase_II"/>
    <property type="match status" value="1"/>
</dbReference>
<feature type="binding site" evidence="3">
    <location>
        <position position="193"/>
    </location>
    <ligand>
        <name>Zn(2+)</name>
        <dbReference type="ChEBI" id="CHEBI:29105"/>
        <label>1</label>
        <note>catalytic</note>
    </ligand>
</feature>
<organism evidence="4 5">
    <name type="scientific">Blautia obeum</name>
    <dbReference type="NCBI Taxonomy" id="40520"/>
    <lineage>
        <taxon>Bacteria</taxon>
        <taxon>Bacillati</taxon>
        <taxon>Bacillota</taxon>
        <taxon>Clostridia</taxon>
        <taxon>Lachnospirales</taxon>
        <taxon>Lachnospiraceae</taxon>
        <taxon>Blautia</taxon>
    </lineage>
</organism>
<dbReference type="PANTHER" id="PTHR30304">
    <property type="entry name" value="D-TAGATOSE-1,6-BISPHOSPHATE ALDOLASE"/>
    <property type="match status" value="1"/>
</dbReference>
<proteinExistence type="predicted"/>
<dbReference type="GO" id="GO:0008270">
    <property type="term" value="F:zinc ion binding"/>
    <property type="evidence" value="ECO:0007669"/>
    <property type="project" value="InterPro"/>
</dbReference>
<sequence>MLVNMKEMLKDAELHNYAIGSLNTPNLETLRAVIDAAEELGCPIIINHAQGHDSICDPEYGVVAMEDIAPLMKVFAEKAKVPVAMHIDHALDDAFARRAIRAGFTSIMYDRSTLSLEQNIALTKKFVEDVAPLGITVEGEIGAMPNNMPTCVPGQEASDLSDLSVYYTKPEEAKKFAEETNVDVMTVSIGTVHGMYMAGVKSDLQIDLIKDIRAAVTNENVHLGMHGCSGTEHDQVVAAVNAGIKKINYFTAMDTCVTEAIKEFIKEHEGRPMNYSVLASKIAYEELKKGAKKALSMFMECKR</sequence>
<feature type="binding site" evidence="2">
    <location>
        <begin position="227"/>
        <end position="229"/>
    </location>
    <ligand>
        <name>dihydroxyacetone phosphate</name>
        <dbReference type="ChEBI" id="CHEBI:57642"/>
    </ligand>
</feature>
<dbReference type="Gene3D" id="3.20.20.70">
    <property type="entry name" value="Aldolase class I"/>
    <property type="match status" value="1"/>
</dbReference>
<protein>
    <submittedName>
        <fullName evidence="4">Class II fructose-bisphosphate aldolase</fullName>
    </submittedName>
</protein>
<feature type="binding site" evidence="2">
    <location>
        <begin position="248"/>
        <end position="251"/>
    </location>
    <ligand>
        <name>dihydroxyacetone phosphate</name>
        <dbReference type="ChEBI" id="CHEBI:57642"/>
    </ligand>
</feature>
<dbReference type="InterPro" id="IPR000771">
    <property type="entry name" value="FBA_II"/>
</dbReference>
<reference evidence="4 5" key="1">
    <citation type="submission" date="2018-08" db="EMBL/GenBank/DDBJ databases">
        <title>A genome reference for cultivated species of the human gut microbiota.</title>
        <authorList>
            <person name="Zou Y."/>
            <person name="Xue W."/>
            <person name="Luo G."/>
        </authorList>
    </citation>
    <scope>NUCLEOTIDE SEQUENCE [LARGE SCALE GENOMIC DNA]</scope>
    <source>
        <strain evidence="4 5">OM03-6</strain>
    </source>
</reference>
<comment type="caution">
    <text evidence="4">The sequence shown here is derived from an EMBL/GenBank/DDBJ whole genome shotgun (WGS) entry which is preliminary data.</text>
</comment>
<feature type="binding site" evidence="3">
    <location>
        <position position="226"/>
    </location>
    <ligand>
        <name>Zn(2+)</name>
        <dbReference type="ChEBI" id="CHEBI:29105"/>
        <label>1</label>
        <note>catalytic</note>
    </ligand>
</feature>
<dbReference type="AlphaFoldDB" id="A0A3E5EDS6"/>
<gene>
    <name evidence="4" type="ORF">DXB38_11020</name>
</gene>
<feature type="binding site" evidence="3">
    <location>
        <position position="110"/>
    </location>
    <ligand>
        <name>Zn(2+)</name>
        <dbReference type="ChEBI" id="CHEBI:29105"/>
        <label>2</label>
    </ligand>
</feature>
<dbReference type="Pfam" id="PF01116">
    <property type="entry name" value="F_bP_aldolase"/>
    <property type="match status" value="1"/>
</dbReference>
<dbReference type="InterPro" id="IPR050246">
    <property type="entry name" value="Class_II_FBP_aldolase"/>
</dbReference>
<dbReference type="Proteomes" id="UP000261105">
    <property type="component" value="Unassembled WGS sequence"/>
</dbReference>
<evidence type="ECO:0000256" key="1">
    <source>
        <dbReference type="PIRSR" id="PIRSR001359-1"/>
    </source>
</evidence>
<dbReference type="InterPro" id="IPR013785">
    <property type="entry name" value="Aldolase_TIM"/>
</dbReference>
<comment type="cofactor">
    <cofactor evidence="3">
        <name>Zn(2+)</name>
        <dbReference type="ChEBI" id="CHEBI:29105"/>
    </cofactor>
    <text evidence="3">Binds 2 Zn(2+) ions per subunit. One is catalytic and the other provides a structural contribution.</text>
</comment>
<feature type="active site" description="Proton donor" evidence="1">
    <location>
        <position position="88"/>
    </location>
</feature>
<evidence type="ECO:0000313" key="5">
    <source>
        <dbReference type="Proteomes" id="UP000261105"/>
    </source>
</evidence>
<evidence type="ECO:0000313" key="4">
    <source>
        <dbReference type="EMBL" id="RGN87079.1"/>
    </source>
</evidence>
<evidence type="ECO:0000256" key="2">
    <source>
        <dbReference type="PIRSR" id="PIRSR001359-2"/>
    </source>
</evidence>
<evidence type="ECO:0000256" key="3">
    <source>
        <dbReference type="PIRSR" id="PIRSR001359-3"/>
    </source>
</evidence>
<feature type="binding site" evidence="2">
    <location>
        <position position="194"/>
    </location>
    <ligand>
        <name>dihydroxyacetone phosphate</name>
        <dbReference type="ChEBI" id="CHEBI:57642"/>
    </ligand>
</feature>
<dbReference type="SUPFAM" id="SSF51569">
    <property type="entry name" value="Aldolase"/>
    <property type="match status" value="1"/>
</dbReference>
<keyword evidence="3" id="KW-0862">Zinc</keyword>
<accession>A0A3E5EDS6</accession>
<dbReference type="EMBL" id="QSUZ01000014">
    <property type="protein sequence ID" value="RGN87079.1"/>
    <property type="molecule type" value="Genomic_DNA"/>
</dbReference>
<dbReference type="PANTHER" id="PTHR30304:SF0">
    <property type="entry name" value="D-TAGATOSE-1,6-BISPHOSPHATE ALDOLASE SUBUNIT GATY-RELATED"/>
    <property type="match status" value="1"/>
</dbReference>
<feature type="binding site" evidence="3">
    <location>
        <position position="89"/>
    </location>
    <ligand>
        <name>Zn(2+)</name>
        <dbReference type="ChEBI" id="CHEBI:29105"/>
        <label>1</label>
        <note>catalytic</note>
    </ligand>
</feature>
<dbReference type="GO" id="GO:0016832">
    <property type="term" value="F:aldehyde-lyase activity"/>
    <property type="evidence" value="ECO:0007669"/>
    <property type="project" value="InterPro"/>
</dbReference>
<dbReference type="GO" id="GO:0005975">
    <property type="term" value="P:carbohydrate metabolic process"/>
    <property type="evidence" value="ECO:0007669"/>
    <property type="project" value="InterPro"/>
</dbReference>